<organism evidence="1 2">
    <name type="scientific">Caldibacillus debilis</name>
    <dbReference type="NCBI Taxonomy" id="301148"/>
    <lineage>
        <taxon>Bacteria</taxon>
        <taxon>Bacillati</taxon>
        <taxon>Bacillota</taxon>
        <taxon>Bacilli</taxon>
        <taxon>Bacillales</taxon>
        <taxon>Bacillaceae</taxon>
        <taxon>Caldibacillus</taxon>
    </lineage>
</organism>
<proteinExistence type="predicted"/>
<dbReference type="EMBL" id="LQYT01000047">
    <property type="protein sequence ID" value="KYD18732.1"/>
    <property type="molecule type" value="Genomic_DNA"/>
</dbReference>
<protein>
    <submittedName>
        <fullName evidence="1">Uncharacterized protein</fullName>
    </submittedName>
</protein>
<reference evidence="1 2" key="1">
    <citation type="submission" date="2016-01" db="EMBL/GenBank/DDBJ databases">
        <title>Draft Genome Sequences of Seven Thermophilic Sporeformers Isolated from Foods.</title>
        <authorList>
            <person name="Berendsen E.M."/>
            <person name="Wells-Bennik M.H."/>
            <person name="Krawcyk A.O."/>
            <person name="De Jong A."/>
            <person name="Holsappel S."/>
            <person name="Eijlander R.T."/>
            <person name="Kuipers O.P."/>
        </authorList>
    </citation>
    <scope>NUCLEOTIDE SEQUENCE [LARGE SCALE GENOMIC DNA]</scope>
    <source>
        <strain evidence="1 2">B4135</strain>
    </source>
</reference>
<sequence length="85" mass="9642">MACGSGRRKTRAGGFVFFRRMEGGAEPKAFSPRFCPDSGKTGRRTVWFHPSRAYVFPPREAGIFSRNFFKTMMSSVSENVILTRQ</sequence>
<dbReference type="Proteomes" id="UP000075683">
    <property type="component" value="Unassembled WGS sequence"/>
</dbReference>
<accession>A0A150M3B6</accession>
<dbReference type="AlphaFoldDB" id="A0A150M3B6"/>
<name>A0A150M3B6_9BACI</name>
<evidence type="ECO:0000313" key="2">
    <source>
        <dbReference type="Proteomes" id="UP000075683"/>
    </source>
</evidence>
<gene>
    <name evidence="1" type="ORF">B4135_2207</name>
</gene>
<evidence type="ECO:0000313" key="1">
    <source>
        <dbReference type="EMBL" id="KYD18732.1"/>
    </source>
</evidence>
<comment type="caution">
    <text evidence="1">The sequence shown here is derived from an EMBL/GenBank/DDBJ whole genome shotgun (WGS) entry which is preliminary data.</text>
</comment>